<feature type="domain" description="Helix-turn-helix" evidence="1">
    <location>
        <begin position="41"/>
        <end position="80"/>
    </location>
</feature>
<reference evidence="2" key="1">
    <citation type="journal article" date="2021" name="Proc. Natl. Acad. Sci. U.S.A.">
        <title>A Catalog of Tens of Thousands of Viruses from Human Metagenomes Reveals Hidden Associations with Chronic Diseases.</title>
        <authorList>
            <person name="Tisza M.J."/>
            <person name="Buck C.B."/>
        </authorList>
    </citation>
    <scope>NUCLEOTIDE SEQUENCE</scope>
    <source>
        <strain evidence="2">CtLpa4</strain>
    </source>
</reference>
<evidence type="ECO:0000313" key="2">
    <source>
        <dbReference type="EMBL" id="DAE32197.1"/>
    </source>
</evidence>
<evidence type="ECO:0000259" key="1">
    <source>
        <dbReference type="Pfam" id="PF12728"/>
    </source>
</evidence>
<dbReference type="PANTHER" id="PTHR34585:SF22">
    <property type="entry name" value="HELIX-TURN-HELIX DOMAIN-CONTAINING PROTEIN"/>
    <property type="match status" value="1"/>
</dbReference>
<dbReference type="EMBL" id="BK059118">
    <property type="protein sequence ID" value="DAE32197.1"/>
    <property type="molecule type" value="Genomic_DNA"/>
</dbReference>
<proteinExistence type="predicted"/>
<sequence>MEVITIDSAAFLKLKEQLDRIESYIERTVELNKDIDDALEMSSKDVMEVLRISESTLYRWRKNGLVKYHYANSGDVRYYYKSLFVAIKCYQVKVPATPKEEALKRLMEFKDNVILNGYVTKDKKK</sequence>
<organism evidence="2">
    <name type="scientific">virus sp. ctLpa4</name>
    <dbReference type="NCBI Taxonomy" id="2825814"/>
    <lineage>
        <taxon>Viruses</taxon>
    </lineage>
</organism>
<dbReference type="Pfam" id="PF12728">
    <property type="entry name" value="HTH_17"/>
    <property type="match status" value="1"/>
</dbReference>
<dbReference type="InterPro" id="IPR009061">
    <property type="entry name" value="DNA-bd_dom_put_sf"/>
</dbReference>
<dbReference type="SUPFAM" id="SSF46955">
    <property type="entry name" value="Putative DNA-binding domain"/>
    <property type="match status" value="1"/>
</dbReference>
<name>A0A8S5RMA7_9VIRU</name>
<dbReference type="PANTHER" id="PTHR34585">
    <property type="match status" value="1"/>
</dbReference>
<protein>
    <submittedName>
        <fullName evidence="2">Putative transcription regulator</fullName>
    </submittedName>
</protein>
<dbReference type="InterPro" id="IPR041657">
    <property type="entry name" value="HTH_17"/>
</dbReference>
<accession>A0A8S5RMA7</accession>